<dbReference type="RefSeq" id="WP_246145891.1">
    <property type="nucleotide sequence ID" value="NZ_CP036525.1"/>
</dbReference>
<feature type="domain" description="Pyrrolo-quinoline quinone repeat" evidence="2">
    <location>
        <begin position="194"/>
        <end position="276"/>
    </location>
</feature>
<dbReference type="InterPro" id="IPR018391">
    <property type="entry name" value="PQQ_b-propeller_rpt"/>
</dbReference>
<accession>A0A517NE80</accession>
<dbReference type="KEGG" id="rlc:K227x_38430"/>
<evidence type="ECO:0000313" key="3">
    <source>
        <dbReference type="EMBL" id="QDT05443.1"/>
    </source>
</evidence>
<dbReference type="AlphaFoldDB" id="A0A517NE80"/>
<dbReference type="PANTHER" id="PTHR34512">
    <property type="entry name" value="CELL SURFACE PROTEIN"/>
    <property type="match status" value="1"/>
</dbReference>
<dbReference type="Gene3D" id="2.130.10.10">
    <property type="entry name" value="YVTN repeat-like/Quinoprotein amine dehydrogenase"/>
    <property type="match status" value="2"/>
</dbReference>
<dbReference type="Proteomes" id="UP000318538">
    <property type="component" value="Chromosome"/>
</dbReference>
<evidence type="ECO:0000259" key="2">
    <source>
        <dbReference type="Pfam" id="PF13360"/>
    </source>
</evidence>
<organism evidence="3 4">
    <name type="scientific">Rubripirellula lacrimiformis</name>
    <dbReference type="NCBI Taxonomy" id="1930273"/>
    <lineage>
        <taxon>Bacteria</taxon>
        <taxon>Pseudomonadati</taxon>
        <taxon>Planctomycetota</taxon>
        <taxon>Planctomycetia</taxon>
        <taxon>Pirellulales</taxon>
        <taxon>Pirellulaceae</taxon>
        <taxon>Rubripirellula</taxon>
    </lineage>
</organism>
<name>A0A517NE80_9BACT</name>
<dbReference type="InterPro" id="IPR002372">
    <property type="entry name" value="PQQ_rpt_dom"/>
</dbReference>
<dbReference type="InterPro" id="IPR011047">
    <property type="entry name" value="Quinoprotein_ADH-like_sf"/>
</dbReference>
<dbReference type="SMART" id="SM00564">
    <property type="entry name" value="PQQ"/>
    <property type="match status" value="4"/>
</dbReference>
<feature type="chain" id="PRO_5022048694" evidence="1">
    <location>
        <begin position="30"/>
        <end position="436"/>
    </location>
</feature>
<dbReference type="EMBL" id="CP036525">
    <property type="protein sequence ID" value="QDT05443.1"/>
    <property type="molecule type" value="Genomic_DNA"/>
</dbReference>
<proteinExistence type="predicted"/>
<gene>
    <name evidence="3" type="ORF">K227x_38430</name>
</gene>
<keyword evidence="1" id="KW-0732">Signal</keyword>
<evidence type="ECO:0000313" key="4">
    <source>
        <dbReference type="Proteomes" id="UP000318538"/>
    </source>
</evidence>
<feature type="signal peptide" evidence="1">
    <location>
        <begin position="1"/>
        <end position="29"/>
    </location>
</feature>
<dbReference type="InterPro" id="IPR015943">
    <property type="entry name" value="WD40/YVTN_repeat-like_dom_sf"/>
</dbReference>
<dbReference type="SUPFAM" id="SSF50998">
    <property type="entry name" value="Quinoprotein alcohol dehydrogenase-like"/>
    <property type="match status" value="1"/>
</dbReference>
<sequence precursor="true">MKRFAFQLSALPVMMLAIGLGGEASPAIADWPAFLGGQAKDQIEKFSPPIEWSPTENIAWQAAITGYGQSSPVIVGDHVYVTAVDGPMKESNLVACYSLADGTKRWEKSFPSSLQVKNDLYTSRAAPTPTADEAGIYAFFESGNMVALTPTGDLRWERDLMADYGKFDGRFGLGGSLVQNDSSVFVLADNDGAAYIAAFDKSSGKTIWKTDRTPRISWSSPTLVPVGDSHHIVVSSSGSVDGYDPVSGALLWTFDDVGGNTVATPIAVGDARFLVGASPGRSGENAEGAKQSNMLMQIVPLPADGATQYVAEVVWRNESATSSFGSPIAYRGYAYYTNRAGVLYCIDLNHGDTAYTSRMPQSNWATPYGIGENVFIFGKSGTTSVIAAGDEINMVAENQLWVASEAEAGETLYGVAPLPDGFLVRTGTRLFRIVAP</sequence>
<dbReference type="PANTHER" id="PTHR34512:SF30">
    <property type="entry name" value="OUTER MEMBRANE PROTEIN ASSEMBLY FACTOR BAMB"/>
    <property type="match status" value="1"/>
</dbReference>
<feature type="domain" description="Pyrrolo-quinoline quinone repeat" evidence="2">
    <location>
        <begin position="55"/>
        <end position="166"/>
    </location>
</feature>
<keyword evidence="4" id="KW-1185">Reference proteome</keyword>
<dbReference type="Pfam" id="PF13360">
    <property type="entry name" value="PQQ_2"/>
    <property type="match status" value="2"/>
</dbReference>
<protein>
    <submittedName>
        <fullName evidence="3">Outer membrane biogenesis protein BamB</fullName>
    </submittedName>
</protein>
<reference evidence="3 4" key="1">
    <citation type="submission" date="2019-02" db="EMBL/GenBank/DDBJ databases">
        <title>Deep-cultivation of Planctomycetes and their phenomic and genomic characterization uncovers novel biology.</title>
        <authorList>
            <person name="Wiegand S."/>
            <person name="Jogler M."/>
            <person name="Boedeker C."/>
            <person name="Pinto D."/>
            <person name="Vollmers J."/>
            <person name="Rivas-Marin E."/>
            <person name="Kohn T."/>
            <person name="Peeters S.H."/>
            <person name="Heuer A."/>
            <person name="Rast P."/>
            <person name="Oberbeckmann S."/>
            <person name="Bunk B."/>
            <person name="Jeske O."/>
            <person name="Meyerdierks A."/>
            <person name="Storesund J.E."/>
            <person name="Kallscheuer N."/>
            <person name="Luecker S."/>
            <person name="Lage O.M."/>
            <person name="Pohl T."/>
            <person name="Merkel B.J."/>
            <person name="Hornburger P."/>
            <person name="Mueller R.-W."/>
            <person name="Bruemmer F."/>
            <person name="Labrenz M."/>
            <person name="Spormann A.M."/>
            <person name="Op den Camp H."/>
            <person name="Overmann J."/>
            <person name="Amann R."/>
            <person name="Jetten M.S.M."/>
            <person name="Mascher T."/>
            <person name="Medema M.H."/>
            <person name="Devos D.P."/>
            <person name="Kaster A.-K."/>
            <person name="Ovreas L."/>
            <person name="Rohde M."/>
            <person name="Galperin M.Y."/>
            <person name="Jogler C."/>
        </authorList>
    </citation>
    <scope>NUCLEOTIDE SEQUENCE [LARGE SCALE GENOMIC DNA]</scope>
    <source>
        <strain evidence="3 4">K22_7</strain>
    </source>
</reference>
<evidence type="ECO:0000256" key="1">
    <source>
        <dbReference type="SAM" id="SignalP"/>
    </source>
</evidence>